<evidence type="ECO:0008006" key="3">
    <source>
        <dbReference type="Google" id="ProtNLM"/>
    </source>
</evidence>
<gene>
    <name evidence="1" type="ORF">SAMN05421748_108167</name>
</gene>
<dbReference type="Proteomes" id="UP000219612">
    <property type="component" value="Unassembled WGS sequence"/>
</dbReference>
<evidence type="ECO:0000313" key="1">
    <source>
        <dbReference type="EMBL" id="SNY47580.1"/>
    </source>
</evidence>
<accession>A0A285IHU7</accession>
<dbReference type="EMBL" id="OBDY01000008">
    <property type="protein sequence ID" value="SNY47580.1"/>
    <property type="molecule type" value="Genomic_DNA"/>
</dbReference>
<name>A0A285IHU7_9ACTN</name>
<organism evidence="1 2">
    <name type="scientific">Paractinoplanes atraurantiacus</name>
    <dbReference type="NCBI Taxonomy" id="1036182"/>
    <lineage>
        <taxon>Bacteria</taxon>
        <taxon>Bacillati</taxon>
        <taxon>Actinomycetota</taxon>
        <taxon>Actinomycetes</taxon>
        <taxon>Micromonosporales</taxon>
        <taxon>Micromonosporaceae</taxon>
        <taxon>Paractinoplanes</taxon>
    </lineage>
</organism>
<keyword evidence="2" id="KW-1185">Reference proteome</keyword>
<dbReference type="OrthoDB" id="5190749at2"/>
<evidence type="ECO:0000313" key="2">
    <source>
        <dbReference type="Proteomes" id="UP000219612"/>
    </source>
</evidence>
<protein>
    <recommendedName>
        <fullName evidence="3">DUF2247 family protein</fullName>
    </recommendedName>
</protein>
<sequence length="168" mass="19288">MRELSLRIDSGELLDFGYPLPGELSWGYRNQWIDRAALISVVDGLNAAGVPLSEPEDGMSVLLRDDHDRIDDLAERLVPLEGEASAKIWCFYVARHLDDSVKDLSVMFELLDVAWADLGYPDELRSVLFPREFKPAHLYIDLGREALDLFLNEWKRTLSSRDPEERLR</sequence>
<dbReference type="RefSeq" id="WP_097321703.1">
    <property type="nucleotide sequence ID" value="NZ_OBDY01000008.1"/>
</dbReference>
<proteinExistence type="predicted"/>
<dbReference type="AlphaFoldDB" id="A0A285IHU7"/>
<reference evidence="2" key="1">
    <citation type="submission" date="2017-09" db="EMBL/GenBank/DDBJ databases">
        <authorList>
            <person name="Varghese N."/>
            <person name="Submissions S."/>
        </authorList>
    </citation>
    <scope>NUCLEOTIDE SEQUENCE [LARGE SCALE GENOMIC DNA]</scope>
    <source>
        <strain evidence="2">CGMCC 4.6857</strain>
    </source>
</reference>